<comment type="similarity">
    <text evidence="1">Belongs to the H-rev107 family.</text>
</comment>
<keyword evidence="5" id="KW-0812">Transmembrane</keyword>
<reference evidence="7" key="1">
    <citation type="thesis" date="2020" institute="ProQuest LLC" country="789 East Eisenhower Parkway, Ann Arbor, MI, USA">
        <title>Comparative Genomics and Chromosome Evolution.</title>
        <authorList>
            <person name="Mudd A.B."/>
        </authorList>
    </citation>
    <scope>NUCLEOTIDE SEQUENCE</scope>
    <source>
        <strain evidence="7">237g6f4</strain>
        <tissue evidence="7">Blood</tissue>
    </source>
</reference>
<dbReference type="EMBL" id="WNYA01000007">
    <property type="protein sequence ID" value="KAG8564129.1"/>
    <property type="molecule type" value="Genomic_DNA"/>
</dbReference>
<dbReference type="PANTHER" id="PTHR13943">
    <property type="entry name" value="HRAS-LIKE SUPPRESSOR - RELATED"/>
    <property type="match status" value="1"/>
</dbReference>
<dbReference type="EMBL" id="WNYA01000007">
    <property type="protein sequence ID" value="KAG8564131.1"/>
    <property type="molecule type" value="Genomic_DNA"/>
</dbReference>
<keyword evidence="5" id="KW-1133">Transmembrane helix</keyword>
<dbReference type="EMBL" id="WNYA01000007">
    <property type="protein sequence ID" value="KAG8564130.1"/>
    <property type="molecule type" value="Genomic_DNA"/>
</dbReference>
<sequence>MPLVPGPPPQPGDLIEFSRPFYQHWGVYVGGGYVVHLTDQEGISSLSSAFGGSAVVRKERLENVANGCIYKVNNKYDEKIKPFPAEKVVRAALDLVDQTMPYSVTSANCEHFATELRYGKGFSDQVTNVATYTAIGGGIFAAVLTTIAFTTRNRRQNQ</sequence>
<evidence type="ECO:0000313" key="8">
    <source>
        <dbReference type="Proteomes" id="UP000824782"/>
    </source>
</evidence>
<name>A0AAV7ARE7_ENGPU</name>
<evidence type="ECO:0000256" key="1">
    <source>
        <dbReference type="ARBA" id="ARBA00007824"/>
    </source>
</evidence>
<evidence type="ECO:0000256" key="3">
    <source>
        <dbReference type="ARBA" id="ARBA00022801"/>
    </source>
</evidence>
<evidence type="ECO:0000256" key="2">
    <source>
        <dbReference type="ARBA" id="ARBA00022679"/>
    </source>
</evidence>
<comment type="caution">
    <text evidence="7">The sequence shown here is derived from an EMBL/GenBank/DDBJ whole genome shotgun (WGS) entry which is preliminary data.</text>
</comment>
<dbReference type="Gene3D" id="3.90.1720.10">
    <property type="entry name" value="endopeptidase domain like (from Nostoc punctiforme)"/>
    <property type="match status" value="1"/>
</dbReference>
<keyword evidence="8" id="KW-1185">Reference proteome</keyword>
<dbReference type="EMBL" id="WNYA01000007">
    <property type="protein sequence ID" value="KAG8564128.1"/>
    <property type="molecule type" value="Genomic_DNA"/>
</dbReference>
<proteinExistence type="inferred from homology"/>
<keyword evidence="2" id="KW-0808">Transferase</keyword>
<dbReference type="Proteomes" id="UP000824782">
    <property type="component" value="Unassembled WGS sequence"/>
</dbReference>
<dbReference type="GO" id="GO:0004623">
    <property type="term" value="F:phospholipase A2 activity"/>
    <property type="evidence" value="ECO:0007669"/>
    <property type="project" value="TreeGrafter"/>
</dbReference>
<dbReference type="GO" id="GO:0016410">
    <property type="term" value="F:N-acyltransferase activity"/>
    <property type="evidence" value="ECO:0007669"/>
    <property type="project" value="TreeGrafter"/>
</dbReference>
<accession>A0AAV7ARE7</accession>
<dbReference type="PANTHER" id="PTHR13943:SF31">
    <property type="entry name" value="PHOSPHOLIPASE A AND ACYLTRANSFERASE 3"/>
    <property type="match status" value="1"/>
</dbReference>
<dbReference type="GO" id="GO:0070292">
    <property type="term" value="P:N-acylphosphatidylethanolamine metabolic process"/>
    <property type="evidence" value="ECO:0007669"/>
    <property type="project" value="TreeGrafter"/>
</dbReference>
<evidence type="ECO:0000313" key="7">
    <source>
        <dbReference type="EMBL" id="KAG8564129.1"/>
    </source>
</evidence>
<keyword evidence="5" id="KW-0472">Membrane</keyword>
<keyword evidence="3" id="KW-0378">Hydrolase</keyword>
<dbReference type="EMBL" id="WNYA01000007">
    <property type="protein sequence ID" value="KAG8564127.1"/>
    <property type="molecule type" value="Genomic_DNA"/>
</dbReference>
<dbReference type="Pfam" id="PF04970">
    <property type="entry name" value="LRAT"/>
    <property type="match status" value="1"/>
</dbReference>
<dbReference type="AlphaFoldDB" id="A0AAV7ARE7"/>
<evidence type="ECO:0000256" key="5">
    <source>
        <dbReference type="SAM" id="Phobius"/>
    </source>
</evidence>
<dbReference type="InterPro" id="IPR051496">
    <property type="entry name" value="H-rev107_PLA/AT"/>
</dbReference>
<feature type="domain" description="LRAT" evidence="6">
    <location>
        <begin position="14"/>
        <end position="125"/>
    </location>
</feature>
<dbReference type="GO" id="GO:0005737">
    <property type="term" value="C:cytoplasm"/>
    <property type="evidence" value="ECO:0007669"/>
    <property type="project" value="TreeGrafter"/>
</dbReference>
<dbReference type="GO" id="GO:0008970">
    <property type="term" value="F:phospholipase A1 activity"/>
    <property type="evidence" value="ECO:0007669"/>
    <property type="project" value="TreeGrafter"/>
</dbReference>
<keyword evidence="4" id="KW-0443">Lipid metabolism</keyword>
<evidence type="ECO:0000259" key="6">
    <source>
        <dbReference type="PROSITE" id="PS51934"/>
    </source>
</evidence>
<protein>
    <recommendedName>
        <fullName evidence="6">LRAT domain-containing protein</fullName>
    </recommendedName>
</protein>
<organism evidence="7 8">
    <name type="scientific">Engystomops pustulosus</name>
    <name type="common">Tungara frog</name>
    <name type="synonym">Physalaemus pustulosus</name>
    <dbReference type="NCBI Taxonomy" id="76066"/>
    <lineage>
        <taxon>Eukaryota</taxon>
        <taxon>Metazoa</taxon>
        <taxon>Chordata</taxon>
        <taxon>Craniata</taxon>
        <taxon>Vertebrata</taxon>
        <taxon>Euteleostomi</taxon>
        <taxon>Amphibia</taxon>
        <taxon>Batrachia</taxon>
        <taxon>Anura</taxon>
        <taxon>Neobatrachia</taxon>
        <taxon>Hyloidea</taxon>
        <taxon>Leptodactylidae</taxon>
        <taxon>Leiuperinae</taxon>
        <taxon>Engystomops</taxon>
    </lineage>
</organism>
<dbReference type="PROSITE" id="PS51934">
    <property type="entry name" value="LRAT"/>
    <property type="match status" value="1"/>
</dbReference>
<gene>
    <name evidence="7" type="ORF">GDO81_016337</name>
</gene>
<evidence type="ECO:0000256" key="4">
    <source>
        <dbReference type="ARBA" id="ARBA00023098"/>
    </source>
</evidence>
<feature type="transmembrane region" description="Helical" evidence="5">
    <location>
        <begin position="129"/>
        <end position="149"/>
    </location>
</feature>
<dbReference type="InterPro" id="IPR007053">
    <property type="entry name" value="LRAT_dom"/>
</dbReference>